<dbReference type="EMBL" id="JAAARO010000021">
    <property type="protein sequence ID" value="KAF5729055.1"/>
    <property type="molecule type" value="Genomic_DNA"/>
</dbReference>
<dbReference type="Proteomes" id="UP000593562">
    <property type="component" value="Unassembled WGS sequence"/>
</dbReference>
<dbReference type="GO" id="GO:0003677">
    <property type="term" value="F:DNA binding"/>
    <property type="evidence" value="ECO:0007669"/>
    <property type="project" value="UniProtKB-KW"/>
</dbReference>
<feature type="compositionally biased region" description="Basic and acidic residues" evidence="4">
    <location>
        <begin position="169"/>
        <end position="185"/>
    </location>
</feature>
<feature type="compositionally biased region" description="Polar residues" evidence="4">
    <location>
        <begin position="456"/>
        <end position="474"/>
    </location>
</feature>
<keyword evidence="5" id="KW-0238">DNA-binding</keyword>
<proteinExistence type="predicted"/>
<comment type="caution">
    <text evidence="5">The sequence shown here is derived from an EMBL/GenBank/DDBJ whole genome shotgun (WGS) entry which is preliminary data.</text>
</comment>
<evidence type="ECO:0000256" key="1">
    <source>
        <dbReference type="ARBA" id="ARBA00023015"/>
    </source>
</evidence>
<sequence length="615" mass="69481">MQAADSSETVHENSSNPGKMKKRKLVSLSHTDVEASSQENDAGDIMVRELDESNAMDTREKPMTVHSDDEDAICKRTRARYSLASITLDELEAFLQETDDEDDFQNVDDQEEYRKFLAAVLLAKDGDGPTNHENETVDDDEDEDNDADFEIELEEALESDFDEGTSTKAQKEESERIGRRPETRLNRQKKATAPHQKSFLGQEKRPLRPLIPVPPSGSVVPFPSLNGRIFIHETTPTSLASTRENGCFNRFTPHQLGQLHCLIYEHVQLLIQIFSLCVLDPSRKIIASHLRGLILVMLQKRDEVMAHKSVPYPDFCFHPQYMFSSVPNEATKNCPAQCTFESSPISDAHLGVRSSTNIQMPALQSISPSKERNDYLYNGRTVESSFWVPPVSGPILSILDVGPLNFVGRYIDDVYTAVQKNRQLYMESSCDTRLEREPLFNLHCLSSSSYYNSEILRSSDSPTTNGVPSTPSQQHPRKTLAASIVEIAKQQSIAFVPKEIAKLAQRFFPFFNPALFPHKPPPASVANRVLFTDSEDELLALGMMEYNTDWSAIQQRFLPCKSKHQIFVRQKNRCASKAPENPIKAVRRMKTSPLTAEEIERIQEISFQDLSKNHS</sequence>
<dbReference type="SUPFAM" id="SSF46689">
    <property type="entry name" value="Homeodomain-like"/>
    <property type="match status" value="1"/>
</dbReference>
<evidence type="ECO:0000256" key="4">
    <source>
        <dbReference type="SAM" id="MobiDB-lite"/>
    </source>
</evidence>
<dbReference type="GO" id="GO:0006355">
    <property type="term" value="P:regulation of DNA-templated transcription"/>
    <property type="evidence" value="ECO:0007669"/>
    <property type="project" value="TreeGrafter"/>
</dbReference>
<keyword evidence="6" id="KW-1185">Reference proteome</keyword>
<feature type="region of interest" description="Disordered" evidence="4">
    <location>
        <begin position="124"/>
        <end position="199"/>
    </location>
</feature>
<protein>
    <submittedName>
        <fullName evidence="5">Homeodomain-like superfamily protein putative isoform 2</fullName>
    </submittedName>
</protein>
<dbReference type="GO" id="GO:0005634">
    <property type="term" value="C:nucleus"/>
    <property type="evidence" value="ECO:0007669"/>
    <property type="project" value="TreeGrafter"/>
</dbReference>
<feature type="compositionally biased region" description="Polar residues" evidence="4">
    <location>
        <begin position="28"/>
        <end position="40"/>
    </location>
</feature>
<gene>
    <name evidence="5" type="ORF">HS088_TW21G01212</name>
</gene>
<name>A0A7J7C543_TRIWF</name>
<organism evidence="5 6">
    <name type="scientific">Tripterygium wilfordii</name>
    <name type="common">Thunder God vine</name>
    <dbReference type="NCBI Taxonomy" id="458696"/>
    <lineage>
        <taxon>Eukaryota</taxon>
        <taxon>Viridiplantae</taxon>
        <taxon>Streptophyta</taxon>
        <taxon>Embryophyta</taxon>
        <taxon>Tracheophyta</taxon>
        <taxon>Spermatophyta</taxon>
        <taxon>Magnoliopsida</taxon>
        <taxon>eudicotyledons</taxon>
        <taxon>Gunneridae</taxon>
        <taxon>Pentapetalae</taxon>
        <taxon>rosids</taxon>
        <taxon>fabids</taxon>
        <taxon>Celastrales</taxon>
        <taxon>Celastraceae</taxon>
        <taxon>Tripterygium</taxon>
    </lineage>
</organism>
<evidence type="ECO:0000313" key="6">
    <source>
        <dbReference type="Proteomes" id="UP000593562"/>
    </source>
</evidence>
<feature type="compositionally biased region" description="Acidic residues" evidence="4">
    <location>
        <begin position="136"/>
        <end position="163"/>
    </location>
</feature>
<feature type="region of interest" description="Disordered" evidence="4">
    <location>
        <begin position="456"/>
        <end position="476"/>
    </location>
</feature>
<feature type="compositionally biased region" description="Basic and acidic residues" evidence="4">
    <location>
        <begin position="124"/>
        <end position="135"/>
    </location>
</feature>
<dbReference type="Pfam" id="PF13921">
    <property type="entry name" value="Myb_DNA-bind_6"/>
    <property type="match status" value="1"/>
</dbReference>
<feature type="compositionally biased region" description="Polar residues" evidence="4">
    <location>
        <begin position="1"/>
        <end position="17"/>
    </location>
</feature>
<keyword evidence="2" id="KW-0804">Transcription</keyword>
<keyword evidence="3" id="KW-0539">Nucleus</keyword>
<accession>A0A7J7C543</accession>
<dbReference type="AlphaFoldDB" id="A0A7J7C543"/>
<dbReference type="GO" id="GO:0003712">
    <property type="term" value="F:transcription coregulator activity"/>
    <property type="evidence" value="ECO:0007669"/>
    <property type="project" value="TreeGrafter"/>
</dbReference>
<dbReference type="PANTHER" id="PTHR16088:SF3">
    <property type="entry name" value="GON-4-LIKE PROTEIN"/>
    <property type="match status" value="1"/>
</dbReference>
<keyword evidence="1" id="KW-0805">Transcription regulation</keyword>
<dbReference type="PANTHER" id="PTHR16088">
    <property type="entry name" value="YY1 ASSOCIATED PROTEIN-RELATED"/>
    <property type="match status" value="1"/>
</dbReference>
<dbReference type="InterPro" id="IPR052435">
    <property type="entry name" value="YY1-Transcr_Regul"/>
</dbReference>
<feature type="region of interest" description="Disordered" evidence="4">
    <location>
        <begin position="1"/>
        <end position="45"/>
    </location>
</feature>
<evidence type="ECO:0000256" key="2">
    <source>
        <dbReference type="ARBA" id="ARBA00023163"/>
    </source>
</evidence>
<dbReference type="InParanoid" id="A0A7J7C543"/>
<keyword evidence="5" id="KW-0371">Homeobox</keyword>
<evidence type="ECO:0000256" key="3">
    <source>
        <dbReference type="ARBA" id="ARBA00023242"/>
    </source>
</evidence>
<reference evidence="5 6" key="1">
    <citation type="journal article" date="2020" name="Nat. Commun.">
        <title>Genome of Tripterygium wilfordii and identification of cytochrome P450 involved in triptolide biosynthesis.</title>
        <authorList>
            <person name="Tu L."/>
            <person name="Su P."/>
            <person name="Zhang Z."/>
            <person name="Gao L."/>
            <person name="Wang J."/>
            <person name="Hu T."/>
            <person name="Zhou J."/>
            <person name="Zhang Y."/>
            <person name="Zhao Y."/>
            <person name="Liu Y."/>
            <person name="Song Y."/>
            <person name="Tong Y."/>
            <person name="Lu Y."/>
            <person name="Yang J."/>
            <person name="Xu C."/>
            <person name="Jia M."/>
            <person name="Peters R.J."/>
            <person name="Huang L."/>
            <person name="Gao W."/>
        </authorList>
    </citation>
    <scope>NUCLEOTIDE SEQUENCE [LARGE SCALE GENOMIC DNA]</scope>
    <source>
        <strain evidence="6">cv. XIE 37</strain>
        <tissue evidence="5">Leaf</tissue>
    </source>
</reference>
<dbReference type="InterPro" id="IPR009057">
    <property type="entry name" value="Homeodomain-like_sf"/>
</dbReference>
<evidence type="ECO:0000313" key="5">
    <source>
        <dbReference type="EMBL" id="KAF5729055.1"/>
    </source>
</evidence>